<evidence type="ECO:0000256" key="1">
    <source>
        <dbReference type="ARBA" id="ARBA00009477"/>
    </source>
</evidence>
<evidence type="ECO:0000259" key="4">
    <source>
        <dbReference type="Pfam" id="PF25973"/>
    </source>
</evidence>
<name>A0ABQ3GWS6_9NEIS</name>
<comment type="caution">
    <text evidence="5">The sequence shown here is derived from an EMBL/GenBank/DDBJ whole genome shotgun (WGS) entry which is preliminary data.</text>
</comment>
<dbReference type="PANTHER" id="PTHR30469">
    <property type="entry name" value="MULTIDRUG RESISTANCE PROTEIN MDTA"/>
    <property type="match status" value="1"/>
</dbReference>
<feature type="signal peptide" evidence="2">
    <location>
        <begin position="1"/>
        <end position="23"/>
    </location>
</feature>
<gene>
    <name evidence="5" type="primary">nolF</name>
    <name evidence="5" type="ORF">GCM10007350_09550</name>
</gene>
<accession>A0ABQ3GWS6</accession>
<dbReference type="InterPro" id="IPR058647">
    <property type="entry name" value="BSH_CzcB-like"/>
</dbReference>
<dbReference type="RefSeq" id="WP_189459016.1">
    <property type="nucleotide sequence ID" value="NZ_BMYO01000002.1"/>
</dbReference>
<dbReference type="InterPro" id="IPR006143">
    <property type="entry name" value="RND_pump_MFP"/>
</dbReference>
<dbReference type="PANTHER" id="PTHR30469:SF15">
    <property type="entry name" value="HLYD FAMILY OF SECRETION PROTEINS"/>
    <property type="match status" value="1"/>
</dbReference>
<sequence>MKLRPRTLLVAVLAFIAAGVLIAAVAHKAPPPATPDAKPATIELAPEDVVRVERGDVTHTLAITGTLQAEQQTTITAQVEGQVASVDVRPGQRVRRGQVLARLNAEDLARQLAVAQAQLAKSRDLLAYSRKLSERNQDLLKQNFISKNAFDTTQNQLQSAVADTHAAEAQLGLAQQALAKAVISAPFDGVVAERFVDPGQHVGINGKLLTVVDLGSLELVANVPARRIGEIAPEQVVHFGIDGFPNQYTGHIARINPSVNDASKAVPVYIRIDRQDDALRSGLFAQGAIEVATHASVLNLPLPAVHDENGQQYVLAIEAGKLVRHTVSIGARDERRSRVEIASGLKPDAIVLAGNVQLAAGTLVKLPAAPAQSGR</sequence>
<reference evidence="6" key="1">
    <citation type="journal article" date="2019" name="Int. J. Syst. Evol. Microbiol.">
        <title>The Global Catalogue of Microorganisms (GCM) 10K type strain sequencing project: providing services to taxonomists for standard genome sequencing and annotation.</title>
        <authorList>
            <consortium name="The Broad Institute Genomics Platform"/>
            <consortium name="The Broad Institute Genome Sequencing Center for Infectious Disease"/>
            <person name="Wu L."/>
            <person name="Ma J."/>
        </authorList>
    </citation>
    <scope>NUCLEOTIDE SEQUENCE [LARGE SCALE GENOMIC DNA]</scope>
    <source>
        <strain evidence="6">KCTC 23701</strain>
    </source>
</reference>
<feature type="domain" description="CzcB-like barrel-sandwich hybrid" evidence="4">
    <location>
        <begin position="73"/>
        <end position="213"/>
    </location>
</feature>
<dbReference type="Gene3D" id="2.40.50.100">
    <property type="match status" value="1"/>
</dbReference>
<dbReference type="Gene3D" id="2.40.30.170">
    <property type="match status" value="1"/>
</dbReference>
<dbReference type="InterPro" id="IPR058792">
    <property type="entry name" value="Beta-barrel_RND_2"/>
</dbReference>
<dbReference type="Gene3D" id="1.10.287.470">
    <property type="entry name" value="Helix hairpin bin"/>
    <property type="match status" value="1"/>
</dbReference>
<dbReference type="SUPFAM" id="SSF111369">
    <property type="entry name" value="HlyD-like secretion proteins"/>
    <property type="match status" value="1"/>
</dbReference>
<protein>
    <submittedName>
        <fullName evidence="5">RND transporter</fullName>
    </submittedName>
</protein>
<dbReference type="Gene3D" id="2.40.420.20">
    <property type="match status" value="1"/>
</dbReference>
<keyword evidence="6" id="KW-1185">Reference proteome</keyword>
<dbReference type="Pfam" id="PF25954">
    <property type="entry name" value="Beta-barrel_RND_2"/>
    <property type="match status" value="1"/>
</dbReference>
<dbReference type="NCBIfam" id="TIGR01730">
    <property type="entry name" value="RND_mfp"/>
    <property type="match status" value="1"/>
</dbReference>
<evidence type="ECO:0000256" key="2">
    <source>
        <dbReference type="SAM" id="SignalP"/>
    </source>
</evidence>
<evidence type="ECO:0000313" key="6">
    <source>
        <dbReference type="Proteomes" id="UP000604737"/>
    </source>
</evidence>
<proteinExistence type="inferred from homology"/>
<dbReference type="EMBL" id="BMYO01000002">
    <property type="protein sequence ID" value="GHD58934.1"/>
    <property type="molecule type" value="Genomic_DNA"/>
</dbReference>
<feature type="chain" id="PRO_5046929822" evidence="2">
    <location>
        <begin position="24"/>
        <end position="375"/>
    </location>
</feature>
<organism evidence="5 6">
    <name type="scientific">Jeongeupia chitinilytica</name>
    <dbReference type="NCBI Taxonomy" id="1041641"/>
    <lineage>
        <taxon>Bacteria</taxon>
        <taxon>Pseudomonadati</taxon>
        <taxon>Pseudomonadota</taxon>
        <taxon>Betaproteobacteria</taxon>
        <taxon>Neisseriales</taxon>
        <taxon>Chitinibacteraceae</taxon>
        <taxon>Jeongeupia</taxon>
    </lineage>
</organism>
<evidence type="ECO:0000259" key="3">
    <source>
        <dbReference type="Pfam" id="PF25954"/>
    </source>
</evidence>
<dbReference type="Pfam" id="PF25973">
    <property type="entry name" value="BSH_CzcB"/>
    <property type="match status" value="1"/>
</dbReference>
<comment type="similarity">
    <text evidence="1">Belongs to the membrane fusion protein (MFP) (TC 8.A.1) family.</text>
</comment>
<evidence type="ECO:0000313" key="5">
    <source>
        <dbReference type="EMBL" id="GHD58934.1"/>
    </source>
</evidence>
<keyword evidence="2" id="KW-0732">Signal</keyword>
<dbReference type="Proteomes" id="UP000604737">
    <property type="component" value="Unassembled WGS sequence"/>
</dbReference>
<feature type="domain" description="CusB-like beta-barrel" evidence="3">
    <location>
        <begin position="219"/>
        <end position="289"/>
    </location>
</feature>